<keyword evidence="2" id="KW-1185">Reference proteome</keyword>
<dbReference type="AlphaFoldDB" id="A0A8J5SYG1"/>
<organism evidence="1 2">
    <name type="scientific">Zizania palustris</name>
    <name type="common">Northern wild rice</name>
    <dbReference type="NCBI Taxonomy" id="103762"/>
    <lineage>
        <taxon>Eukaryota</taxon>
        <taxon>Viridiplantae</taxon>
        <taxon>Streptophyta</taxon>
        <taxon>Embryophyta</taxon>
        <taxon>Tracheophyta</taxon>
        <taxon>Spermatophyta</taxon>
        <taxon>Magnoliopsida</taxon>
        <taxon>Liliopsida</taxon>
        <taxon>Poales</taxon>
        <taxon>Poaceae</taxon>
        <taxon>BOP clade</taxon>
        <taxon>Oryzoideae</taxon>
        <taxon>Oryzeae</taxon>
        <taxon>Zizaniinae</taxon>
        <taxon>Zizania</taxon>
    </lineage>
</organism>
<proteinExistence type="predicted"/>
<reference evidence="1" key="1">
    <citation type="journal article" date="2021" name="bioRxiv">
        <title>Whole Genome Assembly and Annotation of Northern Wild Rice, Zizania palustris L., Supports a Whole Genome Duplication in the Zizania Genus.</title>
        <authorList>
            <person name="Haas M."/>
            <person name="Kono T."/>
            <person name="Macchietto M."/>
            <person name="Millas R."/>
            <person name="McGilp L."/>
            <person name="Shao M."/>
            <person name="Duquette J."/>
            <person name="Hirsch C.N."/>
            <person name="Kimball J."/>
        </authorList>
    </citation>
    <scope>NUCLEOTIDE SEQUENCE</scope>
    <source>
        <tissue evidence="1">Fresh leaf tissue</tissue>
    </source>
</reference>
<gene>
    <name evidence="1" type="ORF">GUJ93_ZPchr0015g6717</name>
</gene>
<sequence>MLGALSPPLGTSRGSRPQLASSTLFVWASPFIPLPTTLLLDYPTYVCPAANNVFAGILSTCYVLTPQAEANATGIDPTKNFLPHDTNDLFVTYDVL</sequence>
<accession>A0A8J5SYG1</accession>
<protein>
    <submittedName>
        <fullName evidence="1">Uncharacterized protein</fullName>
    </submittedName>
</protein>
<comment type="caution">
    <text evidence="1">The sequence shown here is derived from an EMBL/GenBank/DDBJ whole genome shotgun (WGS) entry which is preliminary data.</text>
</comment>
<reference evidence="1" key="2">
    <citation type="submission" date="2021-02" db="EMBL/GenBank/DDBJ databases">
        <authorList>
            <person name="Kimball J.A."/>
            <person name="Haas M.W."/>
            <person name="Macchietto M."/>
            <person name="Kono T."/>
            <person name="Duquette J."/>
            <person name="Shao M."/>
        </authorList>
    </citation>
    <scope>NUCLEOTIDE SEQUENCE</scope>
    <source>
        <tissue evidence="1">Fresh leaf tissue</tissue>
    </source>
</reference>
<evidence type="ECO:0000313" key="2">
    <source>
        <dbReference type="Proteomes" id="UP000729402"/>
    </source>
</evidence>
<dbReference type="Proteomes" id="UP000729402">
    <property type="component" value="Unassembled WGS sequence"/>
</dbReference>
<dbReference type="EMBL" id="JAAALK010000085">
    <property type="protein sequence ID" value="KAG8083201.1"/>
    <property type="molecule type" value="Genomic_DNA"/>
</dbReference>
<evidence type="ECO:0000313" key="1">
    <source>
        <dbReference type="EMBL" id="KAG8083201.1"/>
    </source>
</evidence>
<name>A0A8J5SYG1_ZIZPA</name>